<accession>A0ABS4YPB3</accession>
<keyword evidence="1" id="KW-1133">Transmembrane helix</keyword>
<name>A0ABS4YPB3_9MICO</name>
<evidence type="ECO:0000313" key="2">
    <source>
        <dbReference type="EMBL" id="MBP2410618.1"/>
    </source>
</evidence>
<feature type="transmembrane region" description="Helical" evidence="1">
    <location>
        <begin position="71"/>
        <end position="93"/>
    </location>
</feature>
<proteinExistence type="predicted"/>
<evidence type="ECO:0008006" key="4">
    <source>
        <dbReference type="Google" id="ProtNLM"/>
    </source>
</evidence>
<sequence>MISSPDAMRSSDHDDRPTRTFGPPAGVVLGTLAAGVVFVVVLEFLVIISFVGQRLWNHPALLHDVVFTVPLLLWVLVAVVSSLVCLRVLTAWLQIDEQGFELRSLARRTRKAGWDEVGRVIAVRDIDRGATPAEMLDAPATAYDGVYLLDPAGHRMLAVSSRFFGPRAQDMTLHRAREAGVRIDHIDAITTADLRSQAPQALSFMDRHPNLLLLLLAVFYIVHNVLTFAVWGL</sequence>
<dbReference type="Proteomes" id="UP000698222">
    <property type="component" value="Unassembled WGS sequence"/>
</dbReference>
<keyword evidence="1" id="KW-0472">Membrane</keyword>
<feature type="transmembrane region" description="Helical" evidence="1">
    <location>
        <begin position="21"/>
        <end position="51"/>
    </location>
</feature>
<evidence type="ECO:0000256" key="1">
    <source>
        <dbReference type="SAM" id="Phobius"/>
    </source>
</evidence>
<organism evidence="2 3">
    <name type="scientific">Brachybacterium fresconis</name>
    <dbReference type="NCBI Taxonomy" id="173363"/>
    <lineage>
        <taxon>Bacteria</taxon>
        <taxon>Bacillati</taxon>
        <taxon>Actinomycetota</taxon>
        <taxon>Actinomycetes</taxon>
        <taxon>Micrococcales</taxon>
        <taxon>Dermabacteraceae</taxon>
        <taxon>Brachybacterium</taxon>
    </lineage>
</organism>
<evidence type="ECO:0000313" key="3">
    <source>
        <dbReference type="Proteomes" id="UP000698222"/>
    </source>
</evidence>
<keyword evidence="1" id="KW-0812">Transmembrane</keyword>
<dbReference type="RefSeq" id="WP_342591829.1">
    <property type="nucleotide sequence ID" value="NZ_BAAAJV010000008.1"/>
</dbReference>
<reference evidence="2 3" key="1">
    <citation type="submission" date="2021-03" db="EMBL/GenBank/DDBJ databases">
        <title>Sequencing the genomes of 1000 actinobacteria strains.</title>
        <authorList>
            <person name="Klenk H.-P."/>
        </authorList>
    </citation>
    <scope>NUCLEOTIDE SEQUENCE [LARGE SCALE GENOMIC DNA]</scope>
    <source>
        <strain evidence="2 3">DSM 14564</strain>
    </source>
</reference>
<gene>
    <name evidence="2" type="ORF">JOF44_003521</name>
</gene>
<keyword evidence="3" id="KW-1185">Reference proteome</keyword>
<feature type="transmembrane region" description="Helical" evidence="1">
    <location>
        <begin position="211"/>
        <end position="231"/>
    </location>
</feature>
<protein>
    <recommendedName>
        <fullName evidence="4">PH domain-containing protein</fullName>
    </recommendedName>
</protein>
<dbReference type="EMBL" id="JAGIOC010000001">
    <property type="protein sequence ID" value="MBP2410618.1"/>
    <property type="molecule type" value="Genomic_DNA"/>
</dbReference>
<comment type="caution">
    <text evidence="2">The sequence shown here is derived from an EMBL/GenBank/DDBJ whole genome shotgun (WGS) entry which is preliminary data.</text>
</comment>